<evidence type="ECO:0000256" key="1">
    <source>
        <dbReference type="ARBA" id="ARBA00009431"/>
    </source>
</evidence>
<feature type="chain" id="PRO_5024452174" description="Serine carboxypeptidase-like 18" evidence="4">
    <location>
        <begin position="30"/>
        <end position="474"/>
    </location>
</feature>
<dbReference type="Proteomes" id="UP000327013">
    <property type="component" value="Chromosome 5"/>
</dbReference>
<dbReference type="Gene3D" id="3.40.50.12670">
    <property type="match status" value="1"/>
</dbReference>
<feature type="signal peptide" evidence="4">
    <location>
        <begin position="1"/>
        <end position="29"/>
    </location>
</feature>
<keyword evidence="6" id="KW-1185">Reference proteome</keyword>
<dbReference type="FunFam" id="3.40.50.1820:FF:000072">
    <property type="entry name" value="Serine carboxypeptidase-like 19"/>
    <property type="match status" value="1"/>
</dbReference>
<dbReference type="GO" id="GO:0006508">
    <property type="term" value="P:proteolysis"/>
    <property type="evidence" value="ECO:0007669"/>
    <property type="project" value="InterPro"/>
</dbReference>
<protein>
    <recommendedName>
        <fullName evidence="7">Serine carboxypeptidase-like 18</fullName>
    </recommendedName>
</protein>
<proteinExistence type="inferred from homology"/>
<dbReference type="GO" id="GO:0004185">
    <property type="term" value="F:serine-type carboxypeptidase activity"/>
    <property type="evidence" value="ECO:0007669"/>
    <property type="project" value="InterPro"/>
</dbReference>
<dbReference type="GO" id="GO:0019748">
    <property type="term" value="P:secondary metabolic process"/>
    <property type="evidence" value="ECO:0007669"/>
    <property type="project" value="TreeGrafter"/>
</dbReference>
<evidence type="ECO:0008006" key="7">
    <source>
        <dbReference type="Google" id="ProtNLM"/>
    </source>
</evidence>
<dbReference type="FunFam" id="3.40.50.12670:FF:000001">
    <property type="entry name" value="Carboxypeptidase"/>
    <property type="match status" value="1"/>
</dbReference>
<sequence length="474" mass="53370">MAPEILRNLFLCSGFHVLLLLAFSGIAASQTIVTKLPGYDGDLPFSLETGYVGVGDSNHSQLFYYFVESQRSPSEDPLMLWLTGGPGCSVLSAFFYESGPVGFTYVDYNGSLPSLHYNPYTWTLGLNILYVDAPVGTGFSYSTTPEGYYIDDLESASQIYEFLKKWLIQHPQYLENILYIGGDSYSGIPLPIIVQKIFDGNFDEPEPYLNLKGYVLGNPKTDSYIDANSQVPFAHRLSLISNELYESATVSCNGDFVNVDDNNTACVSNIQTIDELLLQINVMQVVEPNCQAATPRSGKEYLQRRYLEENIDESLLSQIEPAYWCRKYNYVLSDIWANDKSVREALNVRNGTIGVWKRCNISGLAYAQTVLSSVAYHKNLSNTNLRALIYSGDHDLSITHIGTQNWIRSLNLTISDIWRAWYVDGQVAGYTEKFTNNDFTLNYATVKGAGHVAPEYKVKECYDMIDRWLAYYPL</sequence>
<dbReference type="PANTHER" id="PTHR11802:SF413">
    <property type="entry name" value="PEPTIDASE S10, SERINE CARBOXYPEPTIDASE, ALPHA_BETA HYDROLASE-RELATED"/>
    <property type="match status" value="1"/>
</dbReference>
<comment type="similarity">
    <text evidence="1">Belongs to the peptidase S10 family.</text>
</comment>
<accession>A0A5N6R3L1</accession>
<keyword evidence="2 4" id="KW-0732">Signal</keyword>
<dbReference type="SUPFAM" id="SSF53474">
    <property type="entry name" value="alpha/beta-Hydrolases"/>
    <property type="match status" value="1"/>
</dbReference>
<dbReference type="InterPro" id="IPR029058">
    <property type="entry name" value="AB_hydrolase_fold"/>
</dbReference>
<evidence type="ECO:0000313" key="5">
    <source>
        <dbReference type="EMBL" id="KAE8055522.1"/>
    </source>
</evidence>
<gene>
    <name evidence="5" type="ORF">FH972_012356</name>
</gene>
<dbReference type="AlphaFoldDB" id="A0A5N6R3L1"/>
<dbReference type="PRINTS" id="PR00724">
    <property type="entry name" value="CRBOXYPTASEC"/>
</dbReference>
<evidence type="ECO:0000256" key="4">
    <source>
        <dbReference type="SAM" id="SignalP"/>
    </source>
</evidence>
<keyword evidence="3" id="KW-0325">Glycoprotein</keyword>
<dbReference type="PANTHER" id="PTHR11802">
    <property type="entry name" value="SERINE PROTEASE FAMILY S10 SERINE CARBOXYPEPTIDASE"/>
    <property type="match status" value="1"/>
</dbReference>
<dbReference type="InterPro" id="IPR001563">
    <property type="entry name" value="Peptidase_S10"/>
</dbReference>
<evidence type="ECO:0000256" key="3">
    <source>
        <dbReference type="ARBA" id="ARBA00023180"/>
    </source>
</evidence>
<evidence type="ECO:0000256" key="2">
    <source>
        <dbReference type="ARBA" id="ARBA00022729"/>
    </source>
</evidence>
<dbReference type="OrthoDB" id="443318at2759"/>
<evidence type="ECO:0000313" key="6">
    <source>
        <dbReference type="Proteomes" id="UP000327013"/>
    </source>
</evidence>
<dbReference type="Pfam" id="PF00450">
    <property type="entry name" value="Peptidase_S10"/>
    <property type="match status" value="1"/>
</dbReference>
<dbReference type="GO" id="GO:0016747">
    <property type="term" value="F:acyltransferase activity, transferring groups other than amino-acyl groups"/>
    <property type="evidence" value="ECO:0007669"/>
    <property type="project" value="TreeGrafter"/>
</dbReference>
<name>A0A5N6R3L1_9ROSI</name>
<dbReference type="Gene3D" id="3.40.50.1820">
    <property type="entry name" value="alpha/beta hydrolase"/>
    <property type="match status" value="1"/>
</dbReference>
<dbReference type="EMBL" id="CM017325">
    <property type="protein sequence ID" value="KAE8055522.1"/>
    <property type="molecule type" value="Genomic_DNA"/>
</dbReference>
<reference evidence="5 6" key="1">
    <citation type="submission" date="2019-06" db="EMBL/GenBank/DDBJ databases">
        <title>A chromosomal-level reference genome of Carpinus fangiana (Coryloideae, Betulaceae).</title>
        <authorList>
            <person name="Yang X."/>
            <person name="Wang Z."/>
            <person name="Zhang L."/>
            <person name="Hao G."/>
            <person name="Liu J."/>
            <person name="Yang Y."/>
        </authorList>
    </citation>
    <scope>NUCLEOTIDE SEQUENCE [LARGE SCALE GENOMIC DNA]</scope>
    <source>
        <strain evidence="5">Cfa_2016G</strain>
        <tissue evidence="5">Leaf</tissue>
    </source>
</reference>
<organism evidence="5 6">
    <name type="scientific">Carpinus fangiana</name>
    <dbReference type="NCBI Taxonomy" id="176857"/>
    <lineage>
        <taxon>Eukaryota</taxon>
        <taxon>Viridiplantae</taxon>
        <taxon>Streptophyta</taxon>
        <taxon>Embryophyta</taxon>
        <taxon>Tracheophyta</taxon>
        <taxon>Spermatophyta</taxon>
        <taxon>Magnoliopsida</taxon>
        <taxon>eudicotyledons</taxon>
        <taxon>Gunneridae</taxon>
        <taxon>Pentapetalae</taxon>
        <taxon>rosids</taxon>
        <taxon>fabids</taxon>
        <taxon>Fagales</taxon>
        <taxon>Betulaceae</taxon>
        <taxon>Carpinus</taxon>
    </lineage>
</organism>